<keyword evidence="4 5" id="KW-0378">Hydrolase</keyword>
<dbReference type="GO" id="GO:0000287">
    <property type="term" value="F:magnesium ion binding"/>
    <property type="evidence" value="ECO:0007669"/>
    <property type="project" value="UniProtKB-ARBA"/>
</dbReference>
<comment type="function">
    <text evidence="5">Removes the phosphate from trehalose 6-phosphate to produce free trehalose.</text>
</comment>
<dbReference type="UniPathway" id="UPA00299"/>
<dbReference type="NCBIfam" id="TIGR01484">
    <property type="entry name" value="HAD-SF-IIB"/>
    <property type="match status" value="1"/>
</dbReference>
<keyword evidence="5" id="KW-0460">Magnesium</keyword>
<dbReference type="Gene3D" id="3.40.50.1000">
    <property type="entry name" value="HAD superfamily/HAD-like"/>
    <property type="match status" value="1"/>
</dbReference>
<dbReference type="PANTHER" id="PTHR43768">
    <property type="entry name" value="TREHALOSE 6-PHOSPHATE PHOSPHATASE"/>
    <property type="match status" value="1"/>
</dbReference>
<organism evidence="6">
    <name type="scientific">Enterobacter agglomerans</name>
    <name type="common">Erwinia herbicola</name>
    <name type="synonym">Pantoea agglomerans</name>
    <dbReference type="NCBI Taxonomy" id="549"/>
    <lineage>
        <taxon>Bacteria</taxon>
        <taxon>Pseudomonadati</taxon>
        <taxon>Pseudomonadota</taxon>
        <taxon>Gammaproteobacteria</taxon>
        <taxon>Enterobacterales</taxon>
        <taxon>Erwiniaceae</taxon>
        <taxon>Pantoea</taxon>
        <taxon>Pantoea agglomerans group</taxon>
    </lineage>
</organism>
<proteinExistence type="inferred from homology"/>
<dbReference type="SUPFAM" id="SSF56784">
    <property type="entry name" value="HAD-like"/>
    <property type="match status" value="1"/>
</dbReference>
<sequence>MSDLFALPYPVLPHELSRYAFLFDIDGTLSGLRPTPSEVQINDTVTRFLAFLSQRRIPFALISGRSILDIDTLFLSHDVPCAGVHGAEIRYADGKYERLAICGSDVAHVWERLKLACMRYPALRLENKLISFAIHFRDAPELAAVAMWTAASLAELYPDTFAVQHGKFVCELRPVKASKGAAVEKMMMSPAFCGRTPVYVGDDITDETAFRVVNEMEGFSVKVGDEETSATHRLKDVCGVHRWLDDLMASAAAGCRVPAQGADKRSS</sequence>
<gene>
    <name evidence="6" type="primary">pnp3b</name>
</gene>
<dbReference type="InterPro" id="IPR023214">
    <property type="entry name" value="HAD_sf"/>
</dbReference>
<dbReference type="EMBL" id="MN807451">
    <property type="protein sequence ID" value="QID57578.1"/>
    <property type="molecule type" value="Genomic_DNA"/>
</dbReference>
<comment type="similarity">
    <text evidence="2 5">Belongs to the trehalose phosphatase family.</text>
</comment>
<comment type="cofactor">
    <cofactor evidence="5">
        <name>Mg(2+)</name>
        <dbReference type="ChEBI" id="CHEBI:18420"/>
    </cofactor>
</comment>
<dbReference type="InterPro" id="IPR006379">
    <property type="entry name" value="HAD-SF_hydro_IIB"/>
</dbReference>
<dbReference type="GO" id="GO:0005992">
    <property type="term" value="P:trehalose biosynthetic process"/>
    <property type="evidence" value="ECO:0007669"/>
    <property type="project" value="UniProtKB-UniPathway"/>
</dbReference>
<name>A0A6G6BZZ4_ENTAG</name>
<evidence type="ECO:0000256" key="1">
    <source>
        <dbReference type="ARBA" id="ARBA00005199"/>
    </source>
</evidence>
<evidence type="ECO:0000313" key="6">
    <source>
        <dbReference type="EMBL" id="QID57578.1"/>
    </source>
</evidence>
<dbReference type="Gene3D" id="3.30.70.1020">
    <property type="entry name" value="Trehalose-6-phosphate phosphatase related protein, domain 2"/>
    <property type="match status" value="1"/>
</dbReference>
<evidence type="ECO:0000256" key="3">
    <source>
        <dbReference type="ARBA" id="ARBA00022723"/>
    </source>
</evidence>
<accession>A0A6G6BZZ4</accession>
<dbReference type="NCBIfam" id="TIGR00685">
    <property type="entry name" value="T6PP"/>
    <property type="match status" value="1"/>
</dbReference>
<dbReference type="PANTHER" id="PTHR43768:SF3">
    <property type="entry name" value="TREHALOSE 6-PHOSPHATE PHOSPHATASE"/>
    <property type="match status" value="1"/>
</dbReference>
<reference evidence="6" key="1">
    <citation type="journal article" date="2020" name="Microbiol. Res.">
        <title>Pantoea Natural Product 3 is encoded by an eight-gene biosynthetic gene cluster and exhibits antimicrobial activity against multi-drug resistant Acinetobacter baumannii and Pseudomonas aeruginosa.</title>
        <authorList>
            <person name="Williams A.N."/>
            <person name="Stavrinides J."/>
        </authorList>
    </citation>
    <scope>NUCLEOTIDE SEQUENCE</scope>
    <source>
        <strain evidence="6">3581</strain>
    </source>
</reference>
<comment type="pathway">
    <text evidence="1 5">Glycan biosynthesis; trehalose biosynthesis.</text>
</comment>
<evidence type="ECO:0000256" key="2">
    <source>
        <dbReference type="ARBA" id="ARBA00008770"/>
    </source>
</evidence>
<dbReference type="GO" id="GO:0004805">
    <property type="term" value="F:trehalose-phosphatase activity"/>
    <property type="evidence" value="ECO:0007669"/>
    <property type="project" value="UniProtKB-EC"/>
</dbReference>
<dbReference type="InterPro" id="IPR003337">
    <property type="entry name" value="Trehalose_PPase"/>
</dbReference>
<dbReference type="InterPro" id="IPR044651">
    <property type="entry name" value="OTSB-like"/>
</dbReference>
<keyword evidence="3 5" id="KW-0479">Metal-binding</keyword>
<evidence type="ECO:0000256" key="5">
    <source>
        <dbReference type="RuleBase" id="RU361117"/>
    </source>
</evidence>
<dbReference type="Pfam" id="PF02358">
    <property type="entry name" value="Trehalose_PPase"/>
    <property type="match status" value="1"/>
</dbReference>
<protein>
    <recommendedName>
        <fullName evidence="5">Trehalose 6-phosphate phosphatase</fullName>
        <ecNumber evidence="5">3.1.3.12</ecNumber>
    </recommendedName>
</protein>
<evidence type="ECO:0000256" key="4">
    <source>
        <dbReference type="ARBA" id="ARBA00022801"/>
    </source>
</evidence>
<dbReference type="EC" id="3.1.3.12" evidence="5"/>
<dbReference type="InterPro" id="IPR036412">
    <property type="entry name" value="HAD-like_sf"/>
</dbReference>
<dbReference type="AlphaFoldDB" id="A0A6G6BZZ4"/>
<comment type="catalytic activity">
    <reaction evidence="5">
        <text>alpha,alpha-trehalose 6-phosphate + H2O = alpha,alpha-trehalose + phosphate</text>
        <dbReference type="Rhea" id="RHEA:23420"/>
        <dbReference type="ChEBI" id="CHEBI:15377"/>
        <dbReference type="ChEBI" id="CHEBI:16551"/>
        <dbReference type="ChEBI" id="CHEBI:43474"/>
        <dbReference type="ChEBI" id="CHEBI:58429"/>
        <dbReference type="EC" id="3.1.3.12"/>
    </reaction>
</comment>